<dbReference type="GO" id="GO:0003677">
    <property type="term" value="F:DNA binding"/>
    <property type="evidence" value="ECO:0007669"/>
    <property type="project" value="UniProtKB-KW"/>
</dbReference>
<dbReference type="Pfam" id="PF04082">
    <property type="entry name" value="Fungal_trans"/>
    <property type="match status" value="1"/>
</dbReference>
<evidence type="ECO:0000256" key="8">
    <source>
        <dbReference type="ARBA" id="ARBA00023242"/>
    </source>
</evidence>
<feature type="region of interest" description="Disordered" evidence="9">
    <location>
        <begin position="153"/>
        <end position="174"/>
    </location>
</feature>
<dbReference type="PANTHER" id="PTHR31313:SF86">
    <property type="entry name" value="ZN(2)-C6 FUNGAL-TYPE DOMAIN-CONTAINING PROTEIN"/>
    <property type="match status" value="1"/>
</dbReference>
<evidence type="ECO:0000256" key="2">
    <source>
        <dbReference type="ARBA" id="ARBA00005389"/>
    </source>
</evidence>
<dbReference type="CDD" id="cd12148">
    <property type="entry name" value="fungal_TF_MHR"/>
    <property type="match status" value="1"/>
</dbReference>
<dbReference type="PANTHER" id="PTHR31313">
    <property type="entry name" value="TY1 ENHANCER ACTIVATOR"/>
    <property type="match status" value="1"/>
</dbReference>
<keyword evidence="5" id="KW-0805">Transcription regulation</keyword>
<feature type="compositionally biased region" description="Polar residues" evidence="9">
    <location>
        <begin position="60"/>
        <end position="79"/>
    </location>
</feature>
<evidence type="ECO:0000259" key="10">
    <source>
        <dbReference type="SMART" id="SM00906"/>
    </source>
</evidence>
<sequence>MAPVTLKTVDDDLKDVIQHLFEIQSAVHGYLGPETQQELVRKIKNLTLALSTLSTHTQLPPTQENQPDTNTDPSNPSLASIQLPPEIIDYVDSARNPDIYTREFVELVQRGNQDLRGKREAFASFRDVLAREMRSAMPECRGEVDRVVAATGGAVDGTDGATGDAATSMDTPSEVKQIPEQEFPDLMKHNANSKEPIGGSVCALSREKGQLEPLNLVAGKLDFDGIDPEIGMHLLSIYWSRQLYTAQIIYRPAFMRDMACEGPYFSKLLLNAIFFVVSKHCDRPELRSDPNDITTAGWKFRQRFTQLLRDCFDKSEITTLQALLIMSNALFSRCDERSLSWLYAGNAFNMFIDLGLHVLPAVDSIPAEELEIRKRVLWGAYFIDKIQCLFQGRPPLLNRVNLRASLDFLDDYDELEPFQGITYMTTKPRGVVPSLNVSLLTNLCELTTIVERVLREIYSESRESNLVHRANISEEIKSQLRSWRQNLPRQLDYLSFPDQAVLLPQSACLLALFNVLIILVHRPLIIGHDGVINSTTAHESVNACTAAANQIVQILHDYSQHFSLNSAPYMLSYATYISATIHARIVAQKGSNSTVFQSLILCRNIIAEHTRLYSAAEKARENLEKLMSHLGISATDGNIHTGSPGSSGNNFPSEHMLVDESMNVAREPGVADRALEFGSSMMTLELSDLDLEAIAQGFQVDVESHSFWNSLV</sequence>
<feature type="compositionally biased region" description="Low complexity" evidence="9">
    <location>
        <begin position="153"/>
        <end position="167"/>
    </location>
</feature>
<comment type="caution">
    <text evidence="11">The sequence shown here is derived from an EMBL/GenBank/DDBJ whole genome shotgun (WGS) entry which is preliminary data.</text>
</comment>
<keyword evidence="6" id="KW-0238">DNA-binding</keyword>
<dbReference type="GO" id="GO:0008270">
    <property type="term" value="F:zinc ion binding"/>
    <property type="evidence" value="ECO:0007669"/>
    <property type="project" value="InterPro"/>
</dbReference>
<keyword evidence="3" id="KW-0479">Metal-binding</keyword>
<evidence type="ECO:0000256" key="9">
    <source>
        <dbReference type="SAM" id="MobiDB-lite"/>
    </source>
</evidence>
<comment type="subcellular location">
    <subcellularLocation>
        <location evidence="1">Nucleus</location>
    </subcellularLocation>
</comment>
<gene>
    <name evidence="11" type="ORF">PENSOL_c012G11120</name>
</gene>
<evidence type="ECO:0000256" key="7">
    <source>
        <dbReference type="ARBA" id="ARBA00023163"/>
    </source>
</evidence>
<protein>
    <recommendedName>
        <fullName evidence="10">Xylanolytic transcriptional activator regulatory domain-containing protein</fullName>
    </recommendedName>
</protein>
<keyword evidence="8" id="KW-0539">Nucleus</keyword>
<feature type="domain" description="Xylanolytic transcriptional activator regulatory" evidence="10">
    <location>
        <begin position="340"/>
        <end position="415"/>
    </location>
</feature>
<dbReference type="InterPro" id="IPR051615">
    <property type="entry name" value="Transcr_Regulatory_Elem"/>
</dbReference>
<evidence type="ECO:0000313" key="12">
    <source>
        <dbReference type="Proteomes" id="UP000191612"/>
    </source>
</evidence>
<evidence type="ECO:0000313" key="11">
    <source>
        <dbReference type="EMBL" id="OQD97489.1"/>
    </source>
</evidence>
<proteinExistence type="inferred from homology"/>
<dbReference type="SMART" id="SM00906">
    <property type="entry name" value="Fungal_trans"/>
    <property type="match status" value="1"/>
</dbReference>
<name>A0A1V6R7N7_9EURO</name>
<evidence type="ECO:0000256" key="6">
    <source>
        <dbReference type="ARBA" id="ARBA00023125"/>
    </source>
</evidence>
<keyword evidence="7" id="KW-0804">Transcription</keyword>
<evidence type="ECO:0000256" key="1">
    <source>
        <dbReference type="ARBA" id="ARBA00004123"/>
    </source>
</evidence>
<dbReference type="EMBL" id="MDYO01000012">
    <property type="protein sequence ID" value="OQD97489.1"/>
    <property type="molecule type" value="Genomic_DNA"/>
</dbReference>
<keyword evidence="4" id="KW-0862">Zinc</keyword>
<reference evidence="12" key="1">
    <citation type="journal article" date="2017" name="Nat. Microbiol.">
        <title>Global analysis of biosynthetic gene clusters reveals vast potential of secondary metabolite production in Penicillium species.</title>
        <authorList>
            <person name="Nielsen J.C."/>
            <person name="Grijseels S."/>
            <person name="Prigent S."/>
            <person name="Ji B."/>
            <person name="Dainat J."/>
            <person name="Nielsen K.F."/>
            <person name="Frisvad J.C."/>
            <person name="Workman M."/>
            <person name="Nielsen J."/>
        </authorList>
    </citation>
    <scope>NUCLEOTIDE SEQUENCE [LARGE SCALE GENOMIC DNA]</scope>
    <source>
        <strain evidence="12">IBT 29525</strain>
    </source>
</reference>
<accession>A0A1V6R7N7</accession>
<dbReference type="AlphaFoldDB" id="A0A1V6R7N7"/>
<feature type="region of interest" description="Disordered" evidence="9">
    <location>
        <begin position="56"/>
        <end position="79"/>
    </location>
</feature>
<organism evidence="11 12">
    <name type="scientific">Penicillium solitum</name>
    <dbReference type="NCBI Taxonomy" id="60172"/>
    <lineage>
        <taxon>Eukaryota</taxon>
        <taxon>Fungi</taxon>
        <taxon>Dikarya</taxon>
        <taxon>Ascomycota</taxon>
        <taxon>Pezizomycotina</taxon>
        <taxon>Eurotiomycetes</taxon>
        <taxon>Eurotiomycetidae</taxon>
        <taxon>Eurotiales</taxon>
        <taxon>Aspergillaceae</taxon>
        <taxon>Penicillium</taxon>
    </lineage>
</organism>
<dbReference type="InterPro" id="IPR019145">
    <property type="entry name" value="Mediator_Med10"/>
</dbReference>
<dbReference type="Pfam" id="PF09748">
    <property type="entry name" value="Med10"/>
    <property type="match status" value="1"/>
</dbReference>
<dbReference type="GO" id="GO:0003712">
    <property type="term" value="F:transcription coregulator activity"/>
    <property type="evidence" value="ECO:0007669"/>
    <property type="project" value="InterPro"/>
</dbReference>
<evidence type="ECO:0000256" key="5">
    <source>
        <dbReference type="ARBA" id="ARBA00023015"/>
    </source>
</evidence>
<dbReference type="GO" id="GO:0006357">
    <property type="term" value="P:regulation of transcription by RNA polymerase II"/>
    <property type="evidence" value="ECO:0007669"/>
    <property type="project" value="InterPro"/>
</dbReference>
<dbReference type="GO" id="GO:0016592">
    <property type="term" value="C:mediator complex"/>
    <property type="evidence" value="ECO:0007669"/>
    <property type="project" value="InterPro"/>
</dbReference>
<keyword evidence="12" id="KW-1185">Reference proteome</keyword>
<dbReference type="GO" id="GO:0006351">
    <property type="term" value="P:DNA-templated transcription"/>
    <property type="evidence" value="ECO:0007669"/>
    <property type="project" value="InterPro"/>
</dbReference>
<comment type="similarity">
    <text evidence="2">Belongs to the Mediator complex subunit 10 family.</text>
</comment>
<evidence type="ECO:0000256" key="4">
    <source>
        <dbReference type="ARBA" id="ARBA00022833"/>
    </source>
</evidence>
<dbReference type="Proteomes" id="UP000191612">
    <property type="component" value="Unassembled WGS sequence"/>
</dbReference>
<dbReference type="InterPro" id="IPR007219">
    <property type="entry name" value="XnlR_reg_dom"/>
</dbReference>
<evidence type="ECO:0000256" key="3">
    <source>
        <dbReference type="ARBA" id="ARBA00022723"/>
    </source>
</evidence>